<comment type="caution">
    <text evidence="1">The sequence shown here is derived from an EMBL/GenBank/DDBJ whole genome shotgun (WGS) entry which is preliminary data.</text>
</comment>
<organism evidence="1 2">
    <name type="scientific">Saitozyma podzolica</name>
    <dbReference type="NCBI Taxonomy" id="1890683"/>
    <lineage>
        <taxon>Eukaryota</taxon>
        <taxon>Fungi</taxon>
        <taxon>Dikarya</taxon>
        <taxon>Basidiomycota</taxon>
        <taxon>Agaricomycotina</taxon>
        <taxon>Tremellomycetes</taxon>
        <taxon>Tremellales</taxon>
        <taxon>Trimorphomycetaceae</taxon>
        <taxon>Saitozyma</taxon>
    </lineage>
</organism>
<dbReference type="CDD" id="cd00291">
    <property type="entry name" value="SirA_YedF_YeeD"/>
    <property type="match status" value="1"/>
</dbReference>
<gene>
    <name evidence="1" type="ORF">EHS25_005374</name>
</gene>
<dbReference type="InterPro" id="IPR027396">
    <property type="entry name" value="DsrEFH-like"/>
</dbReference>
<sequence length="226" mass="24376">MSSGEATATRRTEVQVVDGRGRSVSTAVLFEVVLVMEDLAAGALIRVEADPLPALDSDIRAWCQSTGHELVGVENMVEARQYTIRKVGGRRSLPGWAIVISNPGLEELLSPLGFALGAALAGSRVALYFQGPAVRVLTRSFSEKLGGWKRPFSGIARRRLENMGHPTPHVKLRQLSHLGAKIYICGPSMDHFKVTSADILFPGVQVAAYPTFVGEMNAAGVHVFLQ</sequence>
<dbReference type="InterPro" id="IPR003787">
    <property type="entry name" value="Sulphur_relay_DsrE/F-like"/>
</dbReference>
<dbReference type="Pfam" id="PF02635">
    <property type="entry name" value="DsrE"/>
    <property type="match status" value="1"/>
</dbReference>
<evidence type="ECO:0000313" key="2">
    <source>
        <dbReference type="Proteomes" id="UP000279259"/>
    </source>
</evidence>
<dbReference type="Gene3D" id="3.40.1260.10">
    <property type="entry name" value="DsrEFH-like"/>
    <property type="match status" value="1"/>
</dbReference>
<dbReference type="SUPFAM" id="SSF75169">
    <property type="entry name" value="DsrEFH-like"/>
    <property type="match status" value="1"/>
</dbReference>
<accession>A0A427XY38</accession>
<keyword evidence="2" id="KW-1185">Reference proteome</keyword>
<dbReference type="SUPFAM" id="SSF64307">
    <property type="entry name" value="SirA-like"/>
    <property type="match status" value="1"/>
</dbReference>
<reference evidence="1 2" key="1">
    <citation type="submission" date="2018-11" db="EMBL/GenBank/DDBJ databases">
        <title>Genome sequence of Saitozyma podzolica DSM 27192.</title>
        <authorList>
            <person name="Aliyu H."/>
            <person name="Gorte O."/>
            <person name="Ochsenreither K."/>
        </authorList>
    </citation>
    <scope>NUCLEOTIDE SEQUENCE [LARGE SCALE GENOMIC DNA]</scope>
    <source>
        <strain evidence="1 2">DSM 27192</strain>
    </source>
</reference>
<dbReference type="InterPro" id="IPR036868">
    <property type="entry name" value="TusA-like_sf"/>
</dbReference>
<proteinExistence type="predicted"/>
<protein>
    <submittedName>
        <fullName evidence="1">Uncharacterized protein</fullName>
    </submittedName>
</protein>
<evidence type="ECO:0000313" key="1">
    <source>
        <dbReference type="EMBL" id="RSH83759.1"/>
    </source>
</evidence>
<name>A0A427XY38_9TREE</name>
<dbReference type="AlphaFoldDB" id="A0A427XY38"/>
<dbReference type="EMBL" id="RSCD01000023">
    <property type="protein sequence ID" value="RSH83759.1"/>
    <property type="molecule type" value="Genomic_DNA"/>
</dbReference>
<dbReference type="Gene3D" id="3.30.110.40">
    <property type="entry name" value="TusA-like domain"/>
    <property type="match status" value="1"/>
</dbReference>
<dbReference type="Proteomes" id="UP000279259">
    <property type="component" value="Unassembled WGS sequence"/>
</dbReference>
<dbReference type="OrthoDB" id="3503295at2759"/>